<keyword evidence="5" id="KW-1133">Transmembrane helix</keyword>
<dbReference type="GO" id="GO:0016020">
    <property type="term" value="C:membrane"/>
    <property type="evidence" value="ECO:0007669"/>
    <property type="project" value="UniProtKB-SubCell"/>
</dbReference>
<comment type="subcellular location">
    <subcellularLocation>
        <location evidence="5">Membrane</location>
        <topology evidence="5">Single-pass membrane protein</topology>
    </subcellularLocation>
</comment>
<name>A0A2S2P224_SCHGA</name>
<organism evidence="6">
    <name type="scientific">Schizaphis graminum</name>
    <name type="common">Green bug aphid</name>
    <dbReference type="NCBI Taxonomy" id="13262"/>
    <lineage>
        <taxon>Eukaryota</taxon>
        <taxon>Metazoa</taxon>
        <taxon>Ecdysozoa</taxon>
        <taxon>Arthropoda</taxon>
        <taxon>Hexapoda</taxon>
        <taxon>Insecta</taxon>
        <taxon>Pterygota</taxon>
        <taxon>Neoptera</taxon>
        <taxon>Paraneoptera</taxon>
        <taxon>Hemiptera</taxon>
        <taxon>Sternorrhyncha</taxon>
        <taxon>Aphidomorpha</taxon>
        <taxon>Aphidoidea</taxon>
        <taxon>Aphididae</taxon>
        <taxon>Aphidini</taxon>
        <taxon>Schizaphis</taxon>
    </lineage>
</organism>
<dbReference type="SUPFAM" id="SSF53756">
    <property type="entry name" value="UDP-Glycosyltransferase/glycogen phosphorylase"/>
    <property type="match status" value="1"/>
</dbReference>
<dbReference type="GO" id="GO:0015020">
    <property type="term" value="F:glucuronosyltransferase activity"/>
    <property type="evidence" value="ECO:0007669"/>
    <property type="project" value="UniProtKB-EC"/>
</dbReference>
<evidence type="ECO:0000256" key="3">
    <source>
        <dbReference type="ARBA" id="ARBA00022679"/>
    </source>
</evidence>
<dbReference type="InterPro" id="IPR050271">
    <property type="entry name" value="UDP-glycosyltransferase"/>
</dbReference>
<reference evidence="6" key="1">
    <citation type="submission" date="2018-04" db="EMBL/GenBank/DDBJ databases">
        <title>Transcriptome of Schizaphis graminum biotype I.</title>
        <authorList>
            <person name="Scully E.D."/>
            <person name="Geib S.M."/>
            <person name="Palmer N.A."/>
            <person name="Koch K."/>
            <person name="Bradshaw J."/>
            <person name="Heng-Moss T."/>
            <person name="Sarath G."/>
        </authorList>
    </citation>
    <scope>NUCLEOTIDE SEQUENCE</scope>
</reference>
<comment type="similarity">
    <text evidence="1 4">Belongs to the UDP-glycosyltransferase family.</text>
</comment>
<evidence type="ECO:0000256" key="2">
    <source>
        <dbReference type="ARBA" id="ARBA00022676"/>
    </source>
</evidence>
<protein>
    <recommendedName>
        <fullName evidence="5">UDP-glucuronosyltransferase</fullName>
        <ecNumber evidence="5">2.4.1.17</ecNumber>
    </recommendedName>
</protein>
<dbReference type="Gene3D" id="3.40.50.2000">
    <property type="entry name" value="Glycogen Phosphorylase B"/>
    <property type="match status" value="1"/>
</dbReference>
<keyword evidence="3 4" id="KW-0808">Transferase</keyword>
<dbReference type="InterPro" id="IPR035595">
    <property type="entry name" value="UDP_glycos_trans_CS"/>
</dbReference>
<evidence type="ECO:0000256" key="4">
    <source>
        <dbReference type="RuleBase" id="RU003718"/>
    </source>
</evidence>
<dbReference type="Pfam" id="PF00201">
    <property type="entry name" value="UDPGT"/>
    <property type="match status" value="1"/>
</dbReference>
<dbReference type="EC" id="2.4.1.17" evidence="5"/>
<keyword evidence="5" id="KW-0472">Membrane</keyword>
<dbReference type="PANTHER" id="PTHR48043">
    <property type="entry name" value="EG:EG0003.4 PROTEIN-RELATED"/>
    <property type="match status" value="1"/>
</dbReference>
<dbReference type="InterPro" id="IPR002213">
    <property type="entry name" value="UDP_glucos_trans"/>
</dbReference>
<gene>
    <name evidence="6" type="primary">Ugt8_1</name>
    <name evidence="6" type="ORF">g.45930</name>
</gene>
<feature type="transmembrane region" description="Helical" evidence="5">
    <location>
        <begin position="137"/>
        <end position="162"/>
    </location>
</feature>
<dbReference type="AlphaFoldDB" id="A0A2S2P224"/>
<evidence type="ECO:0000256" key="5">
    <source>
        <dbReference type="RuleBase" id="RU362059"/>
    </source>
</evidence>
<evidence type="ECO:0000313" key="6">
    <source>
        <dbReference type="EMBL" id="MBY23523.1"/>
    </source>
</evidence>
<evidence type="ECO:0000256" key="1">
    <source>
        <dbReference type="ARBA" id="ARBA00009995"/>
    </source>
</evidence>
<proteinExistence type="inferred from homology"/>
<dbReference type="CDD" id="cd03784">
    <property type="entry name" value="GT1_Gtf-like"/>
    <property type="match status" value="1"/>
</dbReference>
<keyword evidence="5" id="KW-0812">Transmembrane</keyword>
<dbReference type="PANTHER" id="PTHR48043:SF159">
    <property type="entry name" value="EG:EG0003.4 PROTEIN-RELATED"/>
    <property type="match status" value="1"/>
</dbReference>
<sequence>MTGSWFPQNDILAHPNVRLFITHGGLHSIEETVSNAIPIVGVPFFADQYLNMKIVEQKGYGKLVNFFEMTEESFGNATKEVLSNVMFKEMAKIQSQVFKDQPMKPLDRAVYWVEYVIRNGGAEHLKSDSLELNDVQYFLLDISLISLVLTGLIIWLCSLVVAQIISKKLNTA</sequence>
<comment type="catalytic activity">
    <reaction evidence="5">
        <text>glucuronate acceptor + UDP-alpha-D-glucuronate = acceptor beta-D-glucuronoside + UDP + H(+)</text>
        <dbReference type="Rhea" id="RHEA:21032"/>
        <dbReference type="ChEBI" id="CHEBI:15378"/>
        <dbReference type="ChEBI" id="CHEBI:58052"/>
        <dbReference type="ChEBI" id="CHEBI:58223"/>
        <dbReference type="ChEBI" id="CHEBI:132367"/>
        <dbReference type="ChEBI" id="CHEBI:132368"/>
        <dbReference type="EC" id="2.4.1.17"/>
    </reaction>
</comment>
<keyword evidence="2 4" id="KW-0328">Glycosyltransferase</keyword>
<accession>A0A2S2P224</accession>
<dbReference type="PROSITE" id="PS00375">
    <property type="entry name" value="UDPGT"/>
    <property type="match status" value="1"/>
</dbReference>
<dbReference type="EMBL" id="GGMR01010904">
    <property type="protein sequence ID" value="MBY23523.1"/>
    <property type="molecule type" value="Transcribed_RNA"/>
</dbReference>